<reference evidence="5" key="2">
    <citation type="submission" date="2023-05" db="EMBL/GenBank/DDBJ databases">
        <authorList>
            <consortium name="Lawrence Berkeley National Laboratory"/>
            <person name="Steindorff A."/>
            <person name="Hensen N."/>
            <person name="Bonometti L."/>
            <person name="Westerberg I."/>
            <person name="Brannstrom I.O."/>
            <person name="Guillou S."/>
            <person name="Cros-Aarteil S."/>
            <person name="Calhoun S."/>
            <person name="Haridas S."/>
            <person name="Kuo A."/>
            <person name="Mondo S."/>
            <person name="Pangilinan J."/>
            <person name="Riley R."/>
            <person name="Labutti K."/>
            <person name="Andreopoulos B."/>
            <person name="Lipzen A."/>
            <person name="Chen C."/>
            <person name="Yanf M."/>
            <person name="Daum C."/>
            <person name="Ng V."/>
            <person name="Clum A."/>
            <person name="Ohm R."/>
            <person name="Martin F."/>
            <person name="Silar P."/>
            <person name="Natvig D."/>
            <person name="Lalanne C."/>
            <person name="Gautier V."/>
            <person name="Ament-Velasquez S.L."/>
            <person name="Kruys A."/>
            <person name="Hutchinson M.I."/>
            <person name="Powell A.J."/>
            <person name="Barry K."/>
            <person name="Miller A.N."/>
            <person name="Grigoriev I.V."/>
            <person name="Debuchy R."/>
            <person name="Gladieux P."/>
            <person name="Thoren M.H."/>
            <person name="Johannesson H."/>
        </authorList>
    </citation>
    <scope>NUCLEOTIDE SEQUENCE</scope>
    <source>
        <strain evidence="5">CBS 141.50</strain>
    </source>
</reference>
<dbReference type="InterPro" id="IPR038090">
    <property type="entry name" value="Cdt1_C_WH_dom_sf"/>
</dbReference>
<protein>
    <recommendedName>
        <fullName evidence="4">DNA replication factor Cdt1 C-terminal domain-containing protein</fullName>
    </recommendedName>
</protein>
<evidence type="ECO:0000313" key="6">
    <source>
        <dbReference type="Proteomes" id="UP001302676"/>
    </source>
</evidence>
<feature type="region of interest" description="Disordered" evidence="3">
    <location>
        <begin position="63"/>
        <end position="155"/>
    </location>
</feature>
<organism evidence="5 6">
    <name type="scientific">Dichotomopilus funicola</name>
    <dbReference type="NCBI Taxonomy" id="1934379"/>
    <lineage>
        <taxon>Eukaryota</taxon>
        <taxon>Fungi</taxon>
        <taxon>Dikarya</taxon>
        <taxon>Ascomycota</taxon>
        <taxon>Pezizomycotina</taxon>
        <taxon>Sordariomycetes</taxon>
        <taxon>Sordariomycetidae</taxon>
        <taxon>Sordariales</taxon>
        <taxon>Chaetomiaceae</taxon>
        <taxon>Dichotomopilus</taxon>
    </lineage>
</organism>
<dbReference type="InterPro" id="IPR032054">
    <property type="entry name" value="Cdt1_C"/>
</dbReference>
<sequence>MPGVITRKTRTPRSVLASSGALTKTVTGSFTKPSKAQSLGKEKLAVEPFATISTNIEIVLPTRKRKVQVEDESIKATPKKLRHREPEARAVAPATPDSRKKKSVRFQEEQTPSRASRALPPAPPVTPSSSGRKRAFDADETSQTEELLGRLNIQSTPVKRSKTTVHLRAPPNEFDLPGELLDLLDLHAAFLKTLSTQPDTTSPIDLNDLYSDITRSWGKRHVSLIDIQRCVGVLAWTPNNSHGGKKNKKAAMPTAVTVPYFLSDYGRDKFCIEFYPSSSGVGRQPLHDLSIKMHFEANLRALWLARHNNAPETVFINTLPKASLKPCAALSAAALAPKATTQTSILATFKQSVADKRQQDREAKEAAVQQKQALVSPVTGTKLSLLDRIRLKESLASSSSSQGPTPAEIQRRSALHRASDVAAVVAMLCKATVGPGGALPGRRVPFAVTALVNRLRDSMRTPIATEDGVACIRLLATEIAPEWLKIAKVGGRENVVCLMGMELTKAEVERRVAGLLA</sequence>
<evidence type="ECO:0000256" key="3">
    <source>
        <dbReference type="SAM" id="MobiDB-lite"/>
    </source>
</evidence>
<gene>
    <name evidence="5" type="ORF">C8A04DRAFT_11707</name>
</gene>
<feature type="region of interest" description="Disordered" evidence="3">
    <location>
        <begin position="1"/>
        <end position="20"/>
    </location>
</feature>
<dbReference type="AlphaFoldDB" id="A0AAN6V3U6"/>
<evidence type="ECO:0000256" key="2">
    <source>
        <dbReference type="ARBA" id="ARBA00023306"/>
    </source>
</evidence>
<dbReference type="GeneID" id="87813680"/>
<keyword evidence="2" id="KW-0131">Cell cycle</keyword>
<keyword evidence="6" id="KW-1185">Reference proteome</keyword>
<reference evidence="5" key="1">
    <citation type="journal article" date="2023" name="Mol. Phylogenet. Evol.">
        <title>Genome-scale phylogeny and comparative genomics of the fungal order Sordariales.</title>
        <authorList>
            <person name="Hensen N."/>
            <person name="Bonometti L."/>
            <person name="Westerberg I."/>
            <person name="Brannstrom I.O."/>
            <person name="Guillou S."/>
            <person name="Cros-Aarteil S."/>
            <person name="Calhoun S."/>
            <person name="Haridas S."/>
            <person name="Kuo A."/>
            <person name="Mondo S."/>
            <person name="Pangilinan J."/>
            <person name="Riley R."/>
            <person name="LaButti K."/>
            <person name="Andreopoulos B."/>
            <person name="Lipzen A."/>
            <person name="Chen C."/>
            <person name="Yan M."/>
            <person name="Daum C."/>
            <person name="Ng V."/>
            <person name="Clum A."/>
            <person name="Steindorff A."/>
            <person name="Ohm R.A."/>
            <person name="Martin F."/>
            <person name="Silar P."/>
            <person name="Natvig D.O."/>
            <person name="Lalanne C."/>
            <person name="Gautier V."/>
            <person name="Ament-Velasquez S.L."/>
            <person name="Kruys A."/>
            <person name="Hutchinson M.I."/>
            <person name="Powell A.J."/>
            <person name="Barry K."/>
            <person name="Miller A.N."/>
            <person name="Grigoriev I.V."/>
            <person name="Debuchy R."/>
            <person name="Gladieux P."/>
            <person name="Hiltunen Thoren M."/>
            <person name="Johannesson H."/>
        </authorList>
    </citation>
    <scope>NUCLEOTIDE SEQUENCE</scope>
    <source>
        <strain evidence="5">CBS 141.50</strain>
    </source>
</reference>
<dbReference type="EMBL" id="MU853579">
    <property type="protein sequence ID" value="KAK4144235.1"/>
    <property type="molecule type" value="Genomic_DNA"/>
</dbReference>
<proteinExistence type="inferred from homology"/>
<comment type="caution">
    <text evidence="5">The sequence shown here is derived from an EMBL/GenBank/DDBJ whole genome shotgun (WGS) entry which is preliminary data.</text>
</comment>
<dbReference type="Proteomes" id="UP001302676">
    <property type="component" value="Unassembled WGS sequence"/>
</dbReference>
<dbReference type="Pfam" id="PF26121">
    <property type="entry name" value="HTH_CDT1"/>
    <property type="match status" value="1"/>
</dbReference>
<name>A0AAN6V3U6_9PEZI</name>
<evidence type="ECO:0000259" key="4">
    <source>
        <dbReference type="Pfam" id="PF16679"/>
    </source>
</evidence>
<comment type="similarity">
    <text evidence="1">Belongs to the Cdt1 family.</text>
</comment>
<evidence type="ECO:0000313" key="5">
    <source>
        <dbReference type="EMBL" id="KAK4144235.1"/>
    </source>
</evidence>
<evidence type="ECO:0000256" key="1">
    <source>
        <dbReference type="ARBA" id="ARBA00008356"/>
    </source>
</evidence>
<dbReference type="RefSeq" id="XP_062637606.1">
    <property type="nucleotide sequence ID" value="XM_062777067.1"/>
</dbReference>
<feature type="domain" description="DNA replication factor Cdt1 C-terminal" evidence="4">
    <location>
        <begin position="384"/>
        <end position="490"/>
    </location>
</feature>
<dbReference type="Gene3D" id="1.10.10.1420">
    <property type="entry name" value="DNA replication factor Cdt1, C-terminal WH domain"/>
    <property type="match status" value="1"/>
</dbReference>
<accession>A0AAN6V3U6</accession>
<dbReference type="Pfam" id="PF16679">
    <property type="entry name" value="CDT1_C"/>
    <property type="match status" value="1"/>
</dbReference>